<dbReference type="PANTHER" id="PTHR24637:SF421">
    <property type="entry name" value="CUTICLE COLLAGEN DPY-2"/>
    <property type="match status" value="1"/>
</dbReference>
<dbReference type="PANTHER" id="PTHR24637">
    <property type="entry name" value="COLLAGEN"/>
    <property type="match status" value="1"/>
</dbReference>
<dbReference type="Pfam" id="PF01391">
    <property type="entry name" value="Collagen"/>
    <property type="match status" value="1"/>
</dbReference>
<name>A0ABW0UMF1_9ACTN</name>
<feature type="compositionally biased region" description="Pro residues" evidence="1">
    <location>
        <begin position="147"/>
        <end position="162"/>
    </location>
</feature>
<dbReference type="EMBL" id="JBHSNY010000004">
    <property type="protein sequence ID" value="MFC5634752.1"/>
    <property type="molecule type" value="Genomic_DNA"/>
</dbReference>
<gene>
    <name evidence="3" type="ORF">ACFPZJ_13375</name>
</gene>
<evidence type="ECO:0000313" key="3">
    <source>
        <dbReference type="EMBL" id="MFC5634752.1"/>
    </source>
</evidence>
<feature type="transmembrane region" description="Helical" evidence="2">
    <location>
        <begin position="20"/>
        <end position="40"/>
    </location>
</feature>
<feature type="region of interest" description="Disordered" evidence="1">
    <location>
        <begin position="61"/>
        <end position="235"/>
    </location>
</feature>
<evidence type="ECO:0000313" key="4">
    <source>
        <dbReference type="Proteomes" id="UP001596154"/>
    </source>
</evidence>
<organism evidence="3 4">
    <name type="scientific">Streptomyces bullii</name>
    <dbReference type="NCBI Taxonomy" id="349910"/>
    <lineage>
        <taxon>Bacteria</taxon>
        <taxon>Bacillati</taxon>
        <taxon>Actinomycetota</taxon>
        <taxon>Actinomycetes</taxon>
        <taxon>Kitasatosporales</taxon>
        <taxon>Streptomycetaceae</taxon>
        <taxon>Streptomyces</taxon>
    </lineage>
</organism>
<keyword evidence="2" id="KW-0812">Transmembrane</keyword>
<feature type="compositionally biased region" description="Polar residues" evidence="1">
    <location>
        <begin position="200"/>
        <end position="210"/>
    </location>
</feature>
<feature type="compositionally biased region" description="Basic and acidic residues" evidence="1">
    <location>
        <begin position="76"/>
        <end position="88"/>
    </location>
</feature>
<proteinExistence type="predicted"/>
<dbReference type="RefSeq" id="WP_381020890.1">
    <property type="nucleotide sequence ID" value="NZ_JBHSNY010000004.1"/>
</dbReference>
<dbReference type="InterPro" id="IPR008160">
    <property type="entry name" value="Collagen"/>
</dbReference>
<comment type="caution">
    <text evidence="3">The sequence shown here is derived from an EMBL/GenBank/DDBJ whole genome shotgun (WGS) entry which is preliminary data.</text>
</comment>
<evidence type="ECO:0000256" key="1">
    <source>
        <dbReference type="SAM" id="MobiDB-lite"/>
    </source>
</evidence>
<evidence type="ECO:0000256" key="2">
    <source>
        <dbReference type="SAM" id="Phobius"/>
    </source>
</evidence>
<keyword evidence="2" id="KW-0472">Membrane</keyword>
<dbReference type="Proteomes" id="UP001596154">
    <property type="component" value="Unassembled WGS sequence"/>
</dbReference>
<sequence length="235" mass="23627">MTGLRKKRRPLRLPRAEWLIGLTALAFVVFLGWLAIQVVLLSHDLRTANEARDALASQVQRLGESPVAGPPGSRGEPGESVRGPKGEPGEPGDPGAPGEPGSPGPSGSPGRPGEAGEDGEPGSPGPSGQPGTDGAPGADGTVGEAGPPGPQGEPGPAGPPGPAGERGEKGEPGEQGPAGPPPSGWTFEYRGVTYECTPDSDGSSHYTCRQTGGGDEPDLPGPLAAGMDPHRRQYP</sequence>
<keyword evidence="4" id="KW-1185">Reference proteome</keyword>
<protein>
    <submittedName>
        <fullName evidence="3">Collagen-like protein</fullName>
    </submittedName>
</protein>
<reference evidence="4" key="1">
    <citation type="journal article" date="2019" name="Int. J. Syst. Evol. Microbiol.">
        <title>The Global Catalogue of Microorganisms (GCM) 10K type strain sequencing project: providing services to taxonomists for standard genome sequencing and annotation.</title>
        <authorList>
            <consortium name="The Broad Institute Genomics Platform"/>
            <consortium name="The Broad Institute Genome Sequencing Center for Infectious Disease"/>
            <person name="Wu L."/>
            <person name="Ma J."/>
        </authorList>
    </citation>
    <scope>NUCLEOTIDE SEQUENCE [LARGE SCALE GENOMIC DNA]</scope>
    <source>
        <strain evidence="4">CGMCC 4.7248</strain>
    </source>
</reference>
<accession>A0ABW0UMF1</accession>
<keyword evidence="2" id="KW-1133">Transmembrane helix</keyword>